<dbReference type="EMBL" id="CM045762">
    <property type="protein sequence ID" value="KAI8011858.1"/>
    <property type="molecule type" value="Genomic_DNA"/>
</dbReference>
<name>A0ACC0HG13_9ERIC</name>
<evidence type="ECO:0000313" key="2">
    <source>
        <dbReference type="Proteomes" id="UP001060215"/>
    </source>
</evidence>
<sequence length="218" mass="24387">MRQEKSVRGDNDKRREEKGATKGNNVNRHWRNGLGRNGVSFDCKRQRGIMVPRIKTGRRKRATSGNVLSTSEACAQEIATPMMFSDEMQPPDDTQIVVEETQPHGVGQTKSTRVRGPTLGKGMQEKIARKKGEKLHVYVNRVLNAITGENAIPTTNELGLQIRRLCPLQSMKSWKKIDQSTKDAKRSKAGKANRGMLPYNHTSGSRSFPIAMSLMVRS</sequence>
<comment type="caution">
    <text evidence="1">The sequence shown here is derived from an EMBL/GenBank/DDBJ whole genome shotgun (WGS) entry which is preliminary data.</text>
</comment>
<gene>
    <name evidence="1" type="ORF">LOK49_LG06G01194</name>
</gene>
<accession>A0ACC0HG13</accession>
<organism evidence="1 2">
    <name type="scientific">Camellia lanceoleosa</name>
    <dbReference type="NCBI Taxonomy" id="1840588"/>
    <lineage>
        <taxon>Eukaryota</taxon>
        <taxon>Viridiplantae</taxon>
        <taxon>Streptophyta</taxon>
        <taxon>Embryophyta</taxon>
        <taxon>Tracheophyta</taxon>
        <taxon>Spermatophyta</taxon>
        <taxon>Magnoliopsida</taxon>
        <taxon>eudicotyledons</taxon>
        <taxon>Gunneridae</taxon>
        <taxon>Pentapetalae</taxon>
        <taxon>asterids</taxon>
        <taxon>Ericales</taxon>
        <taxon>Theaceae</taxon>
        <taxon>Camellia</taxon>
    </lineage>
</organism>
<reference evidence="1 2" key="1">
    <citation type="journal article" date="2022" name="Plant J.">
        <title>Chromosome-level genome of Camellia lanceoleosa provides a valuable resource for understanding genome evolution and self-incompatibility.</title>
        <authorList>
            <person name="Gong W."/>
            <person name="Xiao S."/>
            <person name="Wang L."/>
            <person name="Liao Z."/>
            <person name="Chang Y."/>
            <person name="Mo W."/>
            <person name="Hu G."/>
            <person name="Li W."/>
            <person name="Zhao G."/>
            <person name="Zhu H."/>
            <person name="Hu X."/>
            <person name="Ji K."/>
            <person name="Xiang X."/>
            <person name="Song Q."/>
            <person name="Yuan D."/>
            <person name="Jin S."/>
            <person name="Zhang L."/>
        </authorList>
    </citation>
    <scope>NUCLEOTIDE SEQUENCE [LARGE SCALE GENOMIC DNA]</scope>
    <source>
        <strain evidence="1">SQ_2022a</strain>
    </source>
</reference>
<dbReference type="Proteomes" id="UP001060215">
    <property type="component" value="Chromosome 5"/>
</dbReference>
<protein>
    <submittedName>
        <fullName evidence="1">Uncharacterized protein</fullName>
    </submittedName>
</protein>
<keyword evidence="2" id="KW-1185">Reference proteome</keyword>
<evidence type="ECO:0000313" key="1">
    <source>
        <dbReference type="EMBL" id="KAI8011858.1"/>
    </source>
</evidence>
<proteinExistence type="predicted"/>